<keyword evidence="1" id="KW-0175">Coiled coil</keyword>
<evidence type="ECO:0000259" key="3">
    <source>
        <dbReference type="Pfam" id="PF02403"/>
    </source>
</evidence>
<evidence type="ECO:0000313" key="5">
    <source>
        <dbReference type="Proteomes" id="UP000251960"/>
    </source>
</evidence>
<dbReference type="Gene3D" id="1.10.287.40">
    <property type="entry name" value="Serine-tRNA synthetase, tRNA binding domain"/>
    <property type="match status" value="1"/>
</dbReference>
<dbReference type="EMBL" id="NCVQ01000002">
    <property type="protein sequence ID" value="PWZ43417.1"/>
    <property type="molecule type" value="Genomic_DNA"/>
</dbReference>
<accession>A0A3L6G4E1</accession>
<evidence type="ECO:0000313" key="4">
    <source>
        <dbReference type="EMBL" id="PWZ43417.1"/>
    </source>
</evidence>
<feature type="domain" description="Serine-tRNA synthetase type1 N-terminal" evidence="3">
    <location>
        <begin position="1"/>
        <end position="114"/>
    </location>
</feature>
<dbReference type="InterPro" id="IPR010978">
    <property type="entry name" value="tRNA-bd_arm"/>
</dbReference>
<gene>
    <name evidence="4" type="primary">SYS_1</name>
    <name evidence="4" type="ORF">Zm00014a_017494</name>
</gene>
<protein>
    <submittedName>
        <fullName evidence="4">Serine--tRNA ligase</fullName>
    </submittedName>
</protein>
<dbReference type="InterPro" id="IPR015866">
    <property type="entry name" value="Ser-tRNA-synth_1_N"/>
</dbReference>
<sequence>MLDINLFRTDKGGNPDLIRESQRSRFASVELVDEVIALDKAWRERQFELVKIRQELNATSKKIGKLKASKQEEEAKKLMESTDEIKKRLTAKEVEVQEAKSTLDAKVTTIGNIVHEFVPVSNDEFDSKDGVWVGHLLSGYSLPMDMPSQVNVKSSEEVAGMWKHSIKVSYEATKAAFPGGEVIAHLDHNAPASSKVSEKEKMECNSNFGGRTSVET</sequence>
<evidence type="ECO:0000256" key="2">
    <source>
        <dbReference type="SAM" id="MobiDB-lite"/>
    </source>
</evidence>
<dbReference type="GO" id="GO:0006434">
    <property type="term" value="P:seryl-tRNA aminoacylation"/>
    <property type="evidence" value="ECO:0007669"/>
    <property type="project" value="InterPro"/>
</dbReference>
<reference evidence="4 5" key="1">
    <citation type="journal article" date="2018" name="Nat. Genet.">
        <title>Extensive intraspecific gene order and gene structural variations between Mo17 and other maize genomes.</title>
        <authorList>
            <person name="Sun S."/>
            <person name="Zhou Y."/>
            <person name="Chen J."/>
            <person name="Shi J."/>
            <person name="Zhao H."/>
            <person name="Zhao H."/>
            <person name="Song W."/>
            <person name="Zhang M."/>
            <person name="Cui Y."/>
            <person name="Dong X."/>
            <person name="Liu H."/>
            <person name="Ma X."/>
            <person name="Jiao Y."/>
            <person name="Wang B."/>
            <person name="Wei X."/>
            <person name="Stein J.C."/>
            <person name="Glaubitz J.C."/>
            <person name="Lu F."/>
            <person name="Yu G."/>
            <person name="Liang C."/>
            <person name="Fengler K."/>
            <person name="Li B."/>
            <person name="Rafalski A."/>
            <person name="Schnable P.S."/>
            <person name="Ware D.H."/>
            <person name="Buckler E.S."/>
            <person name="Lai J."/>
        </authorList>
    </citation>
    <scope>NUCLEOTIDE SEQUENCE [LARGE SCALE GENOMIC DNA]</scope>
    <source>
        <strain evidence="5">cv. Missouri 17</strain>
        <tissue evidence="4">Seedling</tissue>
    </source>
</reference>
<dbReference type="AlphaFoldDB" id="A0A3L6G4E1"/>
<feature type="compositionally biased region" description="Polar residues" evidence="2">
    <location>
        <begin position="204"/>
        <end position="216"/>
    </location>
</feature>
<proteinExistence type="predicted"/>
<dbReference type="GO" id="GO:0005524">
    <property type="term" value="F:ATP binding"/>
    <property type="evidence" value="ECO:0007669"/>
    <property type="project" value="InterPro"/>
</dbReference>
<dbReference type="SUPFAM" id="SSF46589">
    <property type="entry name" value="tRNA-binding arm"/>
    <property type="match status" value="1"/>
</dbReference>
<dbReference type="InterPro" id="IPR042103">
    <property type="entry name" value="SerRS_1_N_sf"/>
</dbReference>
<keyword evidence="4" id="KW-0436">Ligase</keyword>
<evidence type="ECO:0000256" key="1">
    <source>
        <dbReference type="SAM" id="Coils"/>
    </source>
</evidence>
<feature type="coiled-coil region" evidence="1">
    <location>
        <begin position="56"/>
        <end position="88"/>
    </location>
</feature>
<dbReference type="ExpressionAtlas" id="A0A3L6G4E1">
    <property type="expression patterns" value="baseline and differential"/>
</dbReference>
<dbReference type="Pfam" id="PF02403">
    <property type="entry name" value="Seryl_tRNA_N"/>
    <property type="match status" value="1"/>
</dbReference>
<dbReference type="Proteomes" id="UP000251960">
    <property type="component" value="Chromosome 10"/>
</dbReference>
<dbReference type="GO" id="GO:0004828">
    <property type="term" value="F:serine-tRNA ligase activity"/>
    <property type="evidence" value="ECO:0007669"/>
    <property type="project" value="InterPro"/>
</dbReference>
<dbReference type="PANTHER" id="PTHR11778">
    <property type="entry name" value="SERYL-TRNA SYNTHETASE"/>
    <property type="match status" value="1"/>
</dbReference>
<comment type="caution">
    <text evidence="4">The sequence shown here is derived from an EMBL/GenBank/DDBJ whole genome shotgun (WGS) entry which is preliminary data.</text>
</comment>
<organism evidence="4 5">
    <name type="scientific">Zea mays</name>
    <name type="common">Maize</name>
    <dbReference type="NCBI Taxonomy" id="4577"/>
    <lineage>
        <taxon>Eukaryota</taxon>
        <taxon>Viridiplantae</taxon>
        <taxon>Streptophyta</taxon>
        <taxon>Embryophyta</taxon>
        <taxon>Tracheophyta</taxon>
        <taxon>Spermatophyta</taxon>
        <taxon>Magnoliopsida</taxon>
        <taxon>Liliopsida</taxon>
        <taxon>Poales</taxon>
        <taxon>Poaceae</taxon>
        <taxon>PACMAD clade</taxon>
        <taxon>Panicoideae</taxon>
        <taxon>Andropogonodae</taxon>
        <taxon>Andropogoneae</taxon>
        <taxon>Tripsacinae</taxon>
        <taxon>Zea</taxon>
    </lineage>
</organism>
<feature type="region of interest" description="Disordered" evidence="2">
    <location>
        <begin position="191"/>
        <end position="216"/>
    </location>
</feature>
<name>A0A3L6G4E1_MAIZE</name>
<dbReference type="InterPro" id="IPR002317">
    <property type="entry name" value="Ser-tRNA-ligase_type_1"/>
</dbReference>
<dbReference type="FunFam" id="1.10.287.40:FF:000003">
    <property type="entry name" value="Serine--tRNA ligase cytoplasmic"/>
    <property type="match status" value="1"/>
</dbReference>